<gene>
    <name evidence="1" type="ORF">WN55_10552</name>
</gene>
<evidence type="ECO:0000313" key="2">
    <source>
        <dbReference type="Proteomes" id="UP000076502"/>
    </source>
</evidence>
<protein>
    <submittedName>
        <fullName evidence="1">Uncharacterized protein</fullName>
    </submittedName>
</protein>
<sequence length="193" mass="21921">MASSSTLRCLKNKDIVPGASSHGVRKAKVSFGEWMVLDHSALTPESLRNIVPIKNRSIGRGEKVVTNFLRFPKCDLDTTNCNGTAPLNEDISRSLSLRKRFSLGTITRRIAGFKMEVFNDCQWTPNWIALTLSGVHCYELMDPAGIDESEKDPRMHSLHGRESKFSLDREWRRRSSNWGKVNCLCKLHFVEPE</sequence>
<dbReference type="Proteomes" id="UP000076502">
    <property type="component" value="Unassembled WGS sequence"/>
</dbReference>
<evidence type="ECO:0000313" key="1">
    <source>
        <dbReference type="EMBL" id="KZC06641.1"/>
    </source>
</evidence>
<dbReference type="AlphaFoldDB" id="A0A154P440"/>
<keyword evidence="2" id="KW-1185">Reference proteome</keyword>
<accession>A0A154P440</accession>
<reference evidence="1 2" key="1">
    <citation type="submission" date="2015-07" db="EMBL/GenBank/DDBJ databases">
        <title>The genome of Dufourea novaeangliae.</title>
        <authorList>
            <person name="Pan H."/>
            <person name="Kapheim K."/>
        </authorList>
    </citation>
    <scope>NUCLEOTIDE SEQUENCE [LARGE SCALE GENOMIC DNA]</scope>
    <source>
        <strain evidence="1">0120121106</strain>
        <tissue evidence="1">Whole body</tissue>
    </source>
</reference>
<organism evidence="1 2">
    <name type="scientific">Dufourea novaeangliae</name>
    <name type="common">Sweat bee</name>
    <dbReference type="NCBI Taxonomy" id="178035"/>
    <lineage>
        <taxon>Eukaryota</taxon>
        <taxon>Metazoa</taxon>
        <taxon>Ecdysozoa</taxon>
        <taxon>Arthropoda</taxon>
        <taxon>Hexapoda</taxon>
        <taxon>Insecta</taxon>
        <taxon>Pterygota</taxon>
        <taxon>Neoptera</taxon>
        <taxon>Endopterygota</taxon>
        <taxon>Hymenoptera</taxon>
        <taxon>Apocrita</taxon>
        <taxon>Aculeata</taxon>
        <taxon>Apoidea</taxon>
        <taxon>Anthophila</taxon>
        <taxon>Halictidae</taxon>
        <taxon>Rophitinae</taxon>
        <taxon>Dufourea</taxon>
    </lineage>
</organism>
<name>A0A154P440_DUFNO</name>
<proteinExistence type="predicted"/>
<dbReference type="EMBL" id="KQ434809">
    <property type="protein sequence ID" value="KZC06641.1"/>
    <property type="molecule type" value="Genomic_DNA"/>
</dbReference>